<dbReference type="Proteomes" id="UP000597338">
    <property type="component" value="Unassembled WGS sequence"/>
</dbReference>
<protein>
    <submittedName>
        <fullName evidence="8">ABC transporter permease</fullName>
    </submittedName>
</protein>
<keyword evidence="4 6" id="KW-1133">Transmembrane helix</keyword>
<evidence type="ECO:0000256" key="2">
    <source>
        <dbReference type="ARBA" id="ARBA00022475"/>
    </source>
</evidence>
<evidence type="ECO:0000313" key="8">
    <source>
        <dbReference type="EMBL" id="GGC20337.1"/>
    </source>
</evidence>
<dbReference type="PANTHER" id="PTHR30294:SF46">
    <property type="entry name" value="ABC TRANSPORTER PERMEASE"/>
    <property type="match status" value="1"/>
</dbReference>
<proteinExistence type="predicted"/>
<feature type="domain" description="ABC-2 type transporter transmembrane" evidence="7">
    <location>
        <begin position="24"/>
        <end position="373"/>
    </location>
</feature>
<evidence type="ECO:0000259" key="7">
    <source>
        <dbReference type="Pfam" id="PF12698"/>
    </source>
</evidence>
<reference evidence="9" key="1">
    <citation type="journal article" date="2019" name="Int. J. Syst. Evol. Microbiol.">
        <title>The Global Catalogue of Microorganisms (GCM) 10K type strain sequencing project: providing services to taxonomists for standard genome sequencing and annotation.</title>
        <authorList>
            <consortium name="The Broad Institute Genomics Platform"/>
            <consortium name="The Broad Institute Genome Sequencing Center for Infectious Disease"/>
            <person name="Wu L."/>
            <person name="Ma J."/>
        </authorList>
    </citation>
    <scope>NUCLEOTIDE SEQUENCE [LARGE SCALE GENOMIC DNA]</scope>
    <source>
        <strain evidence="9">CGMCC 1.15342</strain>
    </source>
</reference>
<feature type="transmembrane region" description="Helical" evidence="6">
    <location>
        <begin position="20"/>
        <end position="40"/>
    </location>
</feature>
<feature type="transmembrane region" description="Helical" evidence="6">
    <location>
        <begin position="186"/>
        <end position="209"/>
    </location>
</feature>
<keyword evidence="2" id="KW-1003">Cell membrane</keyword>
<keyword evidence="5 6" id="KW-0472">Membrane</keyword>
<dbReference type="Gene3D" id="3.40.1710.10">
    <property type="entry name" value="abc type-2 transporter like domain"/>
    <property type="match status" value="1"/>
</dbReference>
<evidence type="ECO:0000256" key="5">
    <source>
        <dbReference type="ARBA" id="ARBA00023136"/>
    </source>
</evidence>
<dbReference type="RefSeq" id="WP_188748164.1">
    <property type="nucleotide sequence ID" value="NZ_BMIK01000002.1"/>
</dbReference>
<feature type="transmembrane region" description="Helical" evidence="6">
    <location>
        <begin position="297"/>
        <end position="316"/>
    </location>
</feature>
<name>A0ABQ1LA42_9SPHI</name>
<feature type="transmembrane region" description="Helical" evidence="6">
    <location>
        <begin position="229"/>
        <end position="250"/>
    </location>
</feature>
<gene>
    <name evidence="8" type="ORF">GCM10011386_10330</name>
</gene>
<organism evidence="8 9">
    <name type="scientific">Parapedobacter defluvii</name>
    <dbReference type="NCBI Taxonomy" id="2045106"/>
    <lineage>
        <taxon>Bacteria</taxon>
        <taxon>Pseudomonadati</taxon>
        <taxon>Bacteroidota</taxon>
        <taxon>Sphingobacteriia</taxon>
        <taxon>Sphingobacteriales</taxon>
        <taxon>Sphingobacteriaceae</taxon>
        <taxon>Parapedobacter</taxon>
    </lineage>
</organism>
<accession>A0ABQ1LA42</accession>
<comment type="caution">
    <text evidence="8">The sequence shown here is derived from an EMBL/GenBank/DDBJ whole genome shotgun (WGS) entry which is preliminary data.</text>
</comment>
<evidence type="ECO:0000256" key="6">
    <source>
        <dbReference type="SAM" id="Phobius"/>
    </source>
</evidence>
<evidence type="ECO:0000256" key="1">
    <source>
        <dbReference type="ARBA" id="ARBA00004651"/>
    </source>
</evidence>
<feature type="transmembrane region" description="Helical" evidence="6">
    <location>
        <begin position="350"/>
        <end position="376"/>
    </location>
</feature>
<sequence>MRTFIQLVKREFRLFWGNSVLRLLFIGAPVLYGVLFGFVYQKGKVTDLNILVVDQDNTPLSNRLVDMLNDNEVLHVVEVKPERMDLKRDLIRLDGQAIVIIPDRFEADVLQNRSPEINVQINLANILTANYASRSIQVVLGSLNAGLEMEALRKRGTPDYAVSKKYEAFSTNYVRLYNRSSNYMSFLWPGMLATIVQQVLLLALALSFAQEYERGTFQSELLAQTRSPLLAILVKCMPYWLMMIPIGLFFWGLQQYFHIPLIPHQPGASLLLFALFVAASSFMGILVSILIPNQLKATEVLMVVATPSFVLSGFTWPLSQMPGWVALVADVIPLTHFLSAYRIMLMQEGWLGAIGSQLIALAILTVVFGLLSYAALAIKMRRVK</sequence>
<dbReference type="EMBL" id="BMIK01000002">
    <property type="protein sequence ID" value="GGC20337.1"/>
    <property type="molecule type" value="Genomic_DNA"/>
</dbReference>
<keyword evidence="3 6" id="KW-0812">Transmembrane</keyword>
<comment type="subcellular location">
    <subcellularLocation>
        <location evidence="1">Cell membrane</location>
        <topology evidence="1">Multi-pass membrane protein</topology>
    </subcellularLocation>
</comment>
<feature type="transmembrane region" description="Helical" evidence="6">
    <location>
        <begin position="270"/>
        <end position="291"/>
    </location>
</feature>
<evidence type="ECO:0000256" key="4">
    <source>
        <dbReference type="ARBA" id="ARBA00022989"/>
    </source>
</evidence>
<evidence type="ECO:0000313" key="9">
    <source>
        <dbReference type="Proteomes" id="UP000597338"/>
    </source>
</evidence>
<dbReference type="PANTHER" id="PTHR30294">
    <property type="entry name" value="MEMBRANE COMPONENT OF ABC TRANSPORTER YHHJ-RELATED"/>
    <property type="match status" value="1"/>
</dbReference>
<dbReference type="InterPro" id="IPR051449">
    <property type="entry name" value="ABC-2_transporter_component"/>
</dbReference>
<keyword evidence="9" id="KW-1185">Reference proteome</keyword>
<dbReference type="Pfam" id="PF12698">
    <property type="entry name" value="ABC2_membrane_3"/>
    <property type="match status" value="1"/>
</dbReference>
<evidence type="ECO:0000256" key="3">
    <source>
        <dbReference type="ARBA" id="ARBA00022692"/>
    </source>
</evidence>
<dbReference type="InterPro" id="IPR013525">
    <property type="entry name" value="ABC2_TM"/>
</dbReference>